<dbReference type="EMBL" id="AMFJ01036104">
    <property type="protein sequence ID" value="EKD25243.1"/>
    <property type="molecule type" value="Genomic_DNA"/>
</dbReference>
<evidence type="ECO:0000313" key="2">
    <source>
        <dbReference type="EMBL" id="EKD25243.1"/>
    </source>
</evidence>
<protein>
    <submittedName>
        <fullName evidence="2">Uncharacterized protein</fullName>
    </submittedName>
</protein>
<comment type="caution">
    <text evidence="2">The sequence shown here is derived from an EMBL/GenBank/DDBJ whole genome shotgun (WGS) entry which is preliminary data.</text>
</comment>
<reference evidence="2" key="1">
    <citation type="journal article" date="2012" name="Science">
        <title>Fermentation, hydrogen, and sulfur metabolism in multiple uncultivated bacterial phyla.</title>
        <authorList>
            <person name="Wrighton K.C."/>
            <person name="Thomas B.C."/>
            <person name="Sharon I."/>
            <person name="Miller C.S."/>
            <person name="Castelle C.J."/>
            <person name="VerBerkmoes N.C."/>
            <person name="Wilkins M.J."/>
            <person name="Hettich R.L."/>
            <person name="Lipton M.S."/>
            <person name="Williams K.H."/>
            <person name="Long P.E."/>
            <person name="Banfield J.F."/>
        </authorList>
    </citation>
    <scope>NUCLEOTIDE SEQUENCE [LARGE SCALE GENOMIC DNA]</scope>
</reference>
<name>K1XY25_9BACT</name>
<feature type="region of interest" description="Disordered" evidence="1">
    <location>
        <begin position="58"/>
        <end position="82"/>
    </location>
</feature>
<sequence>MITKERKKRMEAETSVAKKISKILSDNNIVGHNIVASDVRAALKKSLSQENKEQVLNYKKTTETKEKAEKDPELEDKDFSVEDIKDRKETTDLNGKRVKVNPEGDAREYLTGNPAIRWPQLFTHAAALRYAHILGKKLPASSATYKDIINKKYGWKYQEFLEKEKMNLNGRYNSKYDRFANINRGFGLRCADGSHILGNRYGMSDDTLDPNFWLSVRFLKE</sequence>
<proteinExistence type="predicted"/>
<accession>K1XY25</accession>
<organism evidence="2">
    <name type="scientific">uncultured bacterium</name>
    <name type="common">gcode 4</name>
    <dbReference type="NCBI Taxonomy" id="1234023"/>
    <lineage>
        <taxon>Bacteria</taxon>
        <taxon>environmental samples</taxon>
    </lineage>
</organism>
<gene>
    <name evidence="2" type="ORF">ACD_80C00097G0005</name>
</gene>
<feature type="compositionally biased region" description="Basic and acidic residues" evidence="1">
    <location>
        <begin position="60"/>
        <end position="82"/>
    </location>
</feature>
<dbReference type="AlphaFoldDB" id="K1XY25"/>
<evidence type="ECO:0000256" key="1">
    <source>
        <dbReference type="SAM" id="MobiDB-lite"/>
    </source>
</evidence>